<evidence type="ECO:0000256" key="1">
    <source>
        <dbReference type="SAM" id="Phobius"/>
    </source>
</evidence>
<accession>A0A5P8DA12</accession>
<reference evidence="2 3" key="1">
    <citation type="submission" date="2019-08" db="EMBL/GenBank/DDBJ databases">
        <authorList>
            <person name="Ward C."/>
            <person name="Batin B."/>
            <person name="Choi E."/>
            <person name="Dhami J."/>
            <person name="Figueroa S."/>
            <person name="Kim S."/>
            <person name="Kim U."/>
            <person name="Klim L."/>
            <person name="Lee Y.S."/>
            <person name="Lim D."/>
            <person name="Nathaniel A."/>
            <person name="Shih C."/>
            <person name="Simental K."/>
            <person name="Shu E."/>
            <person name="Trivedi R."/>
            <person name="Valladolid I."/>
            <person name="Wang C."/>
            <person name="Yoo K."/>
            <person name="Choi J.D."/>
            <person name="Dean N."/>
            <person name="Muthiah A.S."/>
            <person name="Diaz A."/>
            <person name="Garlena R.A."/>
            <person name="Russell D.A."/>
            <person name="Pope W.H."/>
            <person name="Jacobs-Sera D."/>
            <person name="Hatfull G.F."/>
        </authorList>
    </citation>
    <scope>NUCLEOTIDE SEQUENCE [LARGE SCALE GENOMIC DNA]</scope>
</reference>
<keyword evidence="1" id="KW-0812">Transmembrane</keyword>
<dbReference type="Proteomes" id="UP000326805">
    <property type="component" value="Segment"/>
</dbReference>
<evidence type="ECO:0000313" key="2">
    <source>
        <dbReference type="EMBL" id="QFP94940.1"/>
    </source>
</evidence>
<name>A0A5P8DA12_9CAUD</name>
<evidence type="ECO:0000313" key="3">
    <source>
        <dbReference type="Proteomes" id="UP000326805"/>
    </source>
</evidence>
<dbReference type="EMBL" id="MN284896">
    <property type="protein sequence ID" value="QFP94940.1"/>
    <property type="molecule type" value="Genomic_DNA"/>
</dbReference>
<keyword evidence="1" id="KW-0472">Membrane</keyword>
<organism evidence="2 3">
    <name type="scientific">Gordonia phage OhMyWard</name>
    <dbReference type="NCBI Taxonomy" id="2652414"/>
    <lineage>
        <taxon>Viruses</taxon>
        <taxon>Duplodnaviria</taxon>
        <taxon>Heunggongvirae</taxon>
        <taxon>Uroviricota</taxon>
        <taxon>Caudoviricetes</taxon>
        <taxon>Deejayvirinae</taxon>
        <taxon>Kenoshavirus</taxon>
        <taxon>Kenoshavirus ohmyward</taxon>
    </lineage>
</organism>
<sequence length="294" mass="32634">MTASKQTVAVLTTSAMSLVVGALLGHIWTKKYMADQYEGVISEEVAKAKAFYSQRNKTGEYSDPVALAESLIGNEAEAEDDEPDDDYIIVDGKPFRDMIDPEDRVNYNALSKDYNGPAVEREQYADKPPEHRDGESMAEYEQRVMDMAHDRVAAVIERVGGTDISEEVEEVVSNVFETNGVDKLTVSDTSDRGRGRPYVISASEFMDNDTEYGQNTLSYYEGDNVLTDEQDAPIANVDGIVGMRSLQRFGDSSGDMNIVYVRNDNMQIDFEIARSPGTYAEEVLGVAPQQRKGR</sequence>
<gene>
    <name evidence="2" type="primary">58</name>
    <name evidence="2" type="ORF">SEA_OHMYWARD_58</name>
</gene>
<feature type="transmembrane region" description="Helical" evidence="1">
    <location>
        <begin position="7"/>
        <end position="28"/>
    </location>
</feature>
<dbReference type="GeneID" id="55623441"/>
<proteinExistence type="predicted"/>
<keyword evidence="1" id="KW-1133">Transmembrane helix</keyword>
<dbReference type="KEGG" id="vg:55623441"/>
<protein>
    <submittedName>
        <fullName evidence="2">Uncharacterized protein</fullName>
    </submittedName>
</protein>
<keyword evidence="3" id="KW-1185">Reference proteome</keyword>
<dbReference type="RefSeq" id="YP_009852806.1">
    <property type="nucleotide sequence ID" value="NC_048816.1"/>
</dbReference>